<keyword evidence="4" id="KW-0539">Nucleus</keyword>
<dbReference type="Proteomes" id="UP000233837">
    <property type="component" value="Unassembled WGS sequence"/>
</dbReference>
<evidence type="ECO:0000256" key="1">
    <source>
        <dbReference type="ARBA" id="ARBA00004123"/>
    </source>
</evidence>
<dbReference type="PANTHER" id="PTHR32086:SF0">
    <property type="entry name" value="FANCONI ANEMIA GROUP D2 PROTEIN"/>
    <property type="match status" value="1"/>
</dbReference>
<dbReference type="AlphaFoldDB" id="A0A2I0VH33"/>
<proteinExistence type="inferred from homology"/>
<dbReference type="GO" id="GO:0031573">
    <property type="term" value="P:mitotic intra-S DNA damage checkpoint signaling"/>
    <property type="evidence" value="ECO:0007669"/>
    <property type="project" value="TreeGrafter"/>
</dbReference>
<dbReference type="STRING" id="906689.A0A2I0VH33"/>
<keyword evidence="3" id="KW-0832">Ubl conjugation</keyword>
<organism evidence="7 8">
    <name type="scientific">Dendrobium catenatum</name>
    <dbReference type="NCBI Taxonomy" id="906689"/>
    <lineage>
        <taxon>Eukaryota</taxon>
        <taxon>Viridiplantae</taxon>
        <taxon>Streptophyta</taxon>
        <taxon>Embryophyta</taxon>
        <taxon>Tracheophyta</taxon>
        <taxon>Spermatophyta</taxon>
        <taxon>Magnoliopsida</taxon>
        <taxon>Liliopsida</taxon>
        <taxon>Asparagales</taxon>
        <taxon>Orchidaceae</taxon>
        <taxon>Epidendroideae</taxon>
        <taxon>Malaxideae</taxon>
        <taxon>Dendrobiinae</taxon>
        <taxon>Dendrobium</taxon>
    </lineage>
</organism>
<dbReference type="GO" id="GO:1990918">
    <property type="term" value="P:double-strand break repair involved in meiotic recombination"/>
    <property type="evidence" value="ECO:0007669"/>
    <property type="project" value="TreeGrafter"/>
</dbReference>
<dbReference type="PANTHER" id="PTHR32086">
    <property type="entry name" value="FANCONI ANEMIA GROUP D2 PROTEIN"/>
    <property type="match status" value="1"/>
</dbReference>
<evidence type="ECO:0000256" key="2">
    <source>
        <dbReference type="ARBA" id="ARBA00022499"/>
    </source>
</evidence>
<dbReference type="InterPro" id="IPR029448">
    <property type="entry name" value="FANCD2"/>
</dbReference>
<accession>A0A2I0VH33</accession>
<dbReference type="GO" id="GO:0000793">
    <property type="term" value="C:condensed chromosome"/>
    <property type="evidence" value="ECO:0007669"/>
    <property type="project" value="TreeGrafter"/>
</dbReference>
<dbReference type="GO" id="GO:0007129">
    <property type="term" value="P:homologous chromosome pairing at meiosis"/>
    <property type="evidence" value="ECO:0007669"/>
    <property type="project" value="TreeGrafter"/>
</dbReference>
<evidence type="ECO:0000256" key="6">
    <source>
        <dbReference type="SAM" id="SignalP"/>
    </source>
</evidence>
<dbReference type="EMBL" id="KZ504279">
    <property type="protein sequence ID" value="PKU62721.1"/>
    <property type="molecule type" value="Genomic_DNA"/>
</dbReference>
<gene>
    <name evidence="7" type="ORF">MA16_Dca028280</name>
</gene>
<dbReference type="GO" id="GO:0036297">
    <property type="term" value="P:interstrand cross-link repair"/>
    <property type="evidence" value="ECO:0007669"/>
    <property type="project" value="TreeGrafter"/>
</dbReference>
<dbReference type="GO" id="GO:0005634">
    <property type="term" value="C:nucleus"/>
    <property type="evidence" value="ECO:0007669"/>
    <property type="project" value="UniProtKB-SubCell"/>
</dbReference>
<evidence type="ECO:0000313" key="8">
    <source>
        <dbReference type="Proteomes" id="UP000233837"/>
    </source>
</evidence>
<feature type="signal peptide" evidence="6">
    <location>
        <begin position="1"/>
        <end position="24"/>
    </location>
</feature>
<comment type="subcellular location">
    <subcellularLocation>
        <location evidence="1">Nucleus</location>
    </subcellularLocation>
</comment>
<evidence type="ECO:0000313" key="7">
    <source>
        <dbReference type="EMBL" id="PKU62721.1"/>
    </source>
</evidence>
<evidence type="ECO:0000256" key="5">
    <source>
        <dbReference type="ARBA" id="ARBA00093456"/>
    </source>
</evidence>
<sequence length="105" mass="11762">MFTATVHMPHLLRFLLLSTTPANAGRIISQIRDQLKFVGVIDSYSVRNKKLEGIISAQSTEASILDALRSSLRFKNITNSGRLLFPYPISLFAEDICTWLTSDSM</sequence>
<evidence type="ECO:0000256" key="4">
    <source>
        <dbReference type="ARBA" id="ARBA00023242"/>
    </source>
</evidence>
<dbReference type="GO" id="GO:0070182">
    <property type="term" value="F:DNA polymerase binding"/>
    <property type="evidence" value="ECO:0007669"/>
    <property type="project" value="TreeGrafter"/>
</dbReference>
<evidence type="ECO:0000256" key="3">
    <source>
        <dbReference type="ARBA" id="ARBA00022843"/>
    </source>
</evidence>
<keyword evidence="6" id="KW-0732">Signal</keyword>
<protein>
    <submittedName>
        <fullName evidence="7">Uncharacterized protein</fullName>
    </submittedName>
</protein>
<reference evidence="7 8" key="2">
    <citation type="journal article" date="2017" name="Nature">
        <title>The Apostasia genome and the evolution of orchids.</title>
        <authorList>
            <person name="Zhang G.Q."/>
            <person name="Liu K.W."/>
            <person name="Li Z."/>
            <person name="Lohaus R."/>
            <person name="Hsiao Y.Y."/>
            <person name="Niu S.C."/>
            <person name="Wang J.Y."/>
            <person name="Lin Y.C."/>
            <person name="Xu Q."/>
            <person name="Chen L.J."/>
            <person name="Yoshida K."/>
            <person name="Fujiwara S."/>
            <person name="Wang Z.W."/>
            <person name="Zhang Y.Q."/>
            <person name="Mitsuda N."/>
            <person name="Wang M."/>
            <person name="Liu G.H."/>
            <person name="Pecoraro L."/>
            <person name="Huang H.X."/>
            <person name="Xiao X.J."/>
            <person name="Lin M."/>
            <person name="Wu X.Y."/>
            <person name="Wu W.L."/>
            <person name="Chen Y.Y."/>
            <person name="Chang S.B."/>
            <person name="Sakamoto S."/>
            <person name="Ohme-Takagi M."/>
            <person name="Yagi M."/>
            <person name="Zeng S.J."/>
            <person name="Shen C.Y."/>
            <person name="Yeh C.M."/>
            <person name="Luo Y.B."/>
            <person name="Tsai W.C."/>
            <person name="Van de Peer Y."/>
            <person name="Liu Z.J."/>
        </authorList>
    </citation>
    <scope>NUCLEOTIDE SEQUENCE [LARGE SCALE GENOMIC DNA]</scope>
    <source>
        <tissue evidence="7">The whole plant</tissue>
    </source>
</reference>
<reference evidence="7 8" key="1">
    <citation type="journal article" date="2016" name="Sci. Rep.">
        <title>The Dendrobium catenatum Lindl. genome sequence provides insights into polysaccharide synthase, floral development and adaptive evolution.</title>
        <authorList>
            <person name="Zhang G.Q."/>
            <person name="Xu Q."/>
            <person name="Bian C."/>
            <person name="Tsai W.C."/>
            <person name="Yeh C.M."/>
            <person name="Liu K.W."/>
            <person name="Yoshida K."/>
            <person name="Zhang L.S."/>
            <person name="Chang S.B."/>
            <person name="Chen F."/>
            <person name="Shi Y."/>
            <person name="Su Y.Y."/>
            <person name="Zhang Y.Q."/>
            <person name="Chen L.J."/>
            <person name="Yin Y."/>
            <person name="Lin M."/>
            <person name="Huang H."/>
            <person name="Deng H."/>
            <person name="Wang Z.W."/>
            <person name="Zhu S.L."/>
            <person name="Zhao X."/>
            <person name="Deng C."/>
            <person name="Niu S.C."/>
            <person name="Huang J."/>
            <person name="Wang M."/>
            <person name="Liu G.H."/>
            <person name="Yang H.J."/>
            <person name="Xiao X.J."/>
            <person name="Hsiao Y.Y."/>
            <person name="Wu W.L."/>
            <person name="Chen Y.Y."/>
            <person name="Mitsuda N."/>
            <person name="Ohme-Takagi M."/>
            <person name="Luo Y.B."/>
            <person name="Van de Peer Y."/>
            <person name="Liu Z.J."/>
        </authorList>
    </citation>
    <scope>NUCLEOTIDE SEQUENCE [LARGE SCALE GENOMIC DNA]</scope>
    <source>
        <tissue evidence="7">The whole plant</tissue>
    </source>
</reference>
<comment type="similarity">
    <text evidence="5">Belongs to the Fanconi anemia protein FANCD2 family.</text>
</comment>
<keyword evidence="2" id="KW-1017">Isopeptide bond</keyword>
<keyword evidence="8" id="KW-1185">Reference proteome</keyword>
<feature type="chain" id="PRO_5014128028" evidence="6">
    <location>
        <begin position="25"/>
        <end position="105"/>
    </location>
</feature>
<name>A0A2I0VH33_9ASPA</name>